<evidence type="ECO:0000313" key="1">
    <source>
        <dbReference type="EMBL" id="KAJ8433462.1"/>
    </source>
</evidence>
<comment type="caution">
    <text evidence="1">The sequence shown here is derived from an EMBL/GenBank/DDBJ whole genome shotgun (WGS) entry which is preliminary data.</text>
</comment>
<keyword evidence="2" id="KW-1185">Reference proteome</keyword>
<evidence type="ECO:0008006" key="3">
    <source>
        <dbReference type="Google" id="ProtNLM"/>
    </source>
</evidence>
<gene>
    <name evidence="1" type="ORF">Cgig2_014503</name>
</gene>
<evidence type="ECO:0000313" key="2">
    <source>
        <dbReference type="Proteomes" id="UP001153076"/>
    </source>
</evidence>
<reference evidence="1" key="1">
    <citation type="submission" date="2022-04" db="EMBL/GenBank/DDBJ databases">
        <title>Carnegiea gigantea Genome sequencing and assembly v2.</title>
        <authorList>
            <person name="Copetti D."/>
            <person name="Sanderson M.J."/>
            <person name="Burquez A."/>
            <person name="Wojciechowski M.F."/>
        </authorList>
    </citation>
    <scope>NUCLEOTIDE SEQUENCE</scope>
    <source>
        <strain evidence="1">SGP5-SGP5p</strain>
        <tissue evidence="1">Aerial part</tissue>
    </source>
</reference>
<dbReference type="Proteomes" id="UP001153076">
    <property type="component" value="Unassembled WGS sequence"/>
</dbReference>
<proteinExistence type="predicted"/>
<dbReference type="EMBL" id="JAKOGI010000538">
    <property type="protein sequence ID" value="KAJ8433462.1"/>
    <property type="molecule type" value="Genomic_DNA"/>
</dbReference>
<name>A0A9Q1JYQ6_9CARY</name>
<protein>
    <recommendedName>
        <fullName evidence="3">FBD domain-containing protein</fullName>
    </recommendedName>
</protein>
<sequence length="230" mass="26184">MVGPFGRQTAEVLAAAIISHVAYCSMKEWAFPQNRWQRTTLNSWFHETHVLAICKLVRNSLCMEELAIYTSTMFDPNMLIQELSSPCVMRQLTIVHMHGLGKPCQAQLQVGEFLLKSAVNLEKLLFVFHNKDQLAPTEELEFITKLSSFPRASTNAREQSKVFNSTKSRSPIEQHYSLVTDRLNQEFKNDVLDGEDCRRSLKSITIYNIANSSYMVLMAILLGSYSEAKV</sequence>
<organism evidence="1 2">
    <name type="scientific">Carnegiea gigantea</name>
    <dbReference type="NCBI Taxonomy" id="171969"/>
    <lineage>
        <taxon>Eukaryota</taxon>
        <taxon>Viridiplantae</taxon>
        <taxon>Streptophyta</taxon>
        <taxon>Embryophyta</taxon>
        <taxon>Tracheophyta</taxon>
        <taxon>Spermatophyta</taxon>
        <taxon>Magnoliopsida</taxon>
        <taxon>eudicotyledons</taxon>
        <taxon>Gunneridae</taxon>
        <taxon>Pentapetalae</taxon>
        <taxon>Caryophyllales</taxon>
        <taxon>Cactineae</taxon>
        <taxon>Cactaceae</taxon>
        <taxon>Cactoideae</taxon>
        <taxon>Echinocereeae</taxon>
        <taxon>Carnegiea</taxon>
    </lineage>
</organism>
<dbReference type="AlphaFoldDB" id="A0A9Q1JYQ6"/>
<accession>A0A9Q1JYQ6</accession>
<dbReference type="OrthoDB" id="1939276at2759"/>